<accession>A0A1A8JQF4</accession>
<sequence length="74" mass="8307">KYKNTIVILRQDTPNQRYALYCPGGELLCNALQETEKYVSHPVMSPRLVQPCVSLITPTCLSFPNHLSSQPSCI</sequence>
<feature type="non-terminal residue" evidence="1">
    <location>
        <position position="1"/>
    </location>
</feature>
<evidence type="ECO:0000313" key="1">
    <source>
        <dbReference type="EMBL" id="SBR21609.1"/>
    </source>
</evidence>
<dbReference type="AlphaFoldDB" id="A0A1A8JQF4"/>
<protein>
    <submittedName>
        <fullName evidence="1">Plac8 onzin related protein 2</fullName>
    </submittedName>
</protein>
<reference evidence="1" key="2">
    <citation type="submission" date="2016-06" db="EMBL/GenBank/DDBJ databases">
        <title>The genome of a short-lived fish provides insights into sex chromosome evolution and the genetic control of aging.</title>
        <authorList>
            <person name="Reichwald K."/>
            <person name="Felder M."/>
            <person name="Petzold A."/>
            <person name="Koch P."/>
            <person name="Groth M."/>
            <person name="Platzer M."/>
        </authorList>
    </citation>
    <scope>NUCLEOTIDE SEQUENCE</scope>
    <source>
        <tissue evidence="1">Brain</tissue>
    </source>
</reference>
<reference evidence="1" key="1">
    <citation type="submission" date="2016-05" db="EMBL/GenBank/DDBJ databases">
        <authorList>
            <person name="Lavstsen T."/>
            <person name="Jespersen J.S."/>
        </authorList>
    </citation>
    <scope>NUCLEOTIDE SEQUENCE</scope>
    <source>
        <tissue evidence="1">Brain</tissue>
    </source>
</reference>
<name>A0A1A8JQF4_NOTKU</name>
<feature type="non-terminal residue" evidence="1">
    <location>
        <position position="74"/>
    </location>
</feature>
<gene>
    <name evidence="1" type="primary">PONZR2</name>
</gene>
<proteinExistence type="predicted"/>
<dbReference type="EMBL" id="HAEE01001589">
    <property type="protein sequence ID" value="SBR21609.1"/>
    <property type="molecule type" value="Transcribed_RNA"/>
</dbReference>
<organism evidence="1">
    <name type="scientific">Nothobranchius kuhntae</name>
    <name type="common">Beira killifish</name>
    <dbReference type="NCBI Taxonomy" id="321403"/>
    <lineage>
        <taxon>Eukaryota</taxon>
        <taxon>Metazoa</taxon>
        <taxon>Chordata</taxon>
        <taxon>Craniata</taxon>
        <taxon>Vertebrata</taxon>
        <taxon>Euteleostomi</taxon>
        <taxon>Actinopterygii</taxon>
        <taxon>Neopterygii</taxon>
        <taxon>Teleostei</taxon>
        <taxon>Neoteleostei</taxon>
        <taxon>Acanthomorphata</taxon>
        <taxon>Ovalentaria</taxon>
        <taxon>Atherinomorphae</taxon>
        <taxon>Cyprinodontiformes</taxon>
        <taxon>Nothobranchiidae</taxon>
        <taxon>Nothobranchius</taxon>
    </lineage>
</organism>